<dbReference type="Pfam" id="PF00172">
    <property type="entry name" value="Zn_clus"/>
    <property type="match status" value="1"/>
</dbReference>
<sequence>MATLPVPHLKDHVQAKKQEKRTFSRVHGVCNPCKLAKIKCDRAIPCGSCRSEKRKPRTCEYSEKAQGIARARQEAVAQQAYRHGSGSSDPDVSDPRDHQVPNAVSHPSEPRQRASYTLNSPGLIHKGLSLYKVVDEFIGVKPVRPQQAQLHIDSVQNLWAELQEFLFKKRESTSMLPLQAISSDASSAVADCEREDGLVDILDRRRTQLNGINEQIRIGNLANAWISIPPLMRAMEIWEISYEKNLNQDADGLHHEVASIYGRLLELDSTLSFFLGGQSSLLPAWQRSSVRPKDEYSIDTKIEVFRAISQVLEIDTSNESGVWHFLQFHRSIKSADPATPLEKVATCTTDKEPFESQEMKLFSNLLFVVIHCRTASICSYYSQSDCPLPPENTGIGNAVREMKLNNRKQRGLECAMAIKHAGNVIDAFEALYEIDKESLAKSWLLLYGGLVATVLYQINGLREKGGDWDTCKETNNRIRDRFSNLKGISSALPPLDKAIAVLAERNPRKPQASGTPKTKSKPSLRHGVSTAASDEGNEASQKSKQRNPARMRKAQPRRKRSIDEVAGTTSSARSKLSRTVYYDFSNPASANSSFDGYDRVVETRHDFGYGDTLPVQANQFDLGYGAEFGGHAPFATSATTSSATAVSRQVDIPTPQPPAPQSRGWENSVPHVHWHPPLAFPHEWVQNGLPAELATDHLQILEDTMPPNGPMQSFLPSPSHGQPLAAAEQVPVSSASESTSFYPTTSQQFKQRHAEDVMRGLARPRNSQLLRRPSEPALSLRESVVAPRQWHDDQEQGTTQIFGSEFHPPMMPPRPEMVWLQSDHYAALPQGPYYPVHEQHYGNQHEASYAITDRAVADHNNMHQMPQQHSHYYQSTTMSS</sequence>
<evidence type="ECO:0000313" key="7">
    <source>
        <dbReference type="EMBL" id="KAK5093687.1"/>
    </source>
</evidence>
<evidence type="ECO:0000259" key="6">
    <source>
        <dbReference type="PROSITE" id="PS50048"/>
    </source>
</evidence>
<organism evidence="7 8">
    <name type="scientific">Lithohypha guttulata</name>
    <dbReference type="NCBI Taxonomy" id="1690604"/>
    <lineage>
        <taxon>Eukaryota</taxon>
        <taxon>Fungi</taxon>
        <taxon>Dikarya</taxon>
        <taxon>Ascomycota</taxon>
        <taxon>Pezizomycotina</taxon>
        <taxon>Eurotiomycetes</taxon>
        <taxon>Chaetothyriomycetidae</taxon>
        <taxon>Chaetothyriales</taxon>
        <taxon>Trichomeriaceae</taxon>
        <taxon>Lithohypha</taxon>
    </lineage>
</organism>
<feature type="region of interest" description="Disordered" evidence="5">
    <location>
        <begin position="75"/>
        <end position="118"/>
    </location>
</feature>
<evidence type="ECO:0000313" key="8">
    <source>
        <dbReference type="Proteomes" id="UP001345013"/>
    </source>
</evidence>
<dbReference type="CDD" id="cd00067">
    <property type="entry name" value="GAL4"/>
    <property type="match status" value="1"/>
</dbReference>
<dbReference type="InterPro" id="IPR001138">
    <property type="entry name" value="Zn2Cys6_DnaBD"/>
</dbReference>
<keyword evidence="4" id="KW-0539">Nucleus</keyword>
<dbReference type="EMBL" id="JAVRRG010000040">
    <property type="protein sequence ID" value="KAK5093687.1"/>
    <property type="molecule type" value="Genomic_DNA"/>
</dbReference>
<feature type="compositionally biased region" description="Basic and acidic residues" evidence="5">
    <location>
        <begin position="8"/>
        <end position="21"/>
    </location>
</feature>
<dbReference type="Proteomes" id="UP001345013">
    <property type="component" value="Unassembled WGS sequence"/>
</dbReference>
<proteinExistence type="predicted"/>
<keyword evidence="8" id="KW-1185">Reference proteome</keyword>
<dbReference type="SMART" id="SM00066">
    <property type="entry name" value="GAL4"/>
    <property type="match status" value="1"/>
</dbReference>
<evidence type="ECO:0000256" key="3">
    <source>
        <dbReference type="ARBA" id="ARBA00023163"/>
    </source>
</evidence>
<protein>
    <recommendedName>
        <fullName evidence="6">Zn(2)-C6 fungal-type domain-containing protein</fullName>
    </recommendedName>
</protein>
<dbReference type="Gene3D" id="4.10.240.10">
    <property type="entry name" value="Zn(2)-C6 fungal-type DNA-binding domain"/>
    <property type="match status" value="1"/>
</dbReference>
<evidence type="ECO:0000256" key="4">
    <source>
        <dbReference type="ARBA" id="ARBA00023242"/>
    </source>
</evidence>
<keyword evidence="2" id="KW-0238">DNA-binding</keyword>
<feature type="domain" description="Zn(2)-C6 fungal-type" evidence="6">
    <location>
        <begin position="29"/>
        <end position="61"/>
    </location>
</feature>
<dbReference type="InterPro" id="IPR036864">
    <property type="entry name" value="Zn2-C6_fun-type_DNA-bd_sf"/>
</dbReference>
<keyword evidence="1" id="KW-0805">Transcription regulation</keyword>
<feature type="region of interest" description="Disordered" evidence="5">
    <location>
        <begin position="1"/>
        <end position="21"/>
    </location>
</feature>
<name>A0ABR0KD18_9EURO</name>
<feature type="compositionally biased region" description="Basic residues" evidence="5">
    <location>
        <begin position="543"/>
        <end position="560"/>
    </location>
</feature>
<evidence type="ECO:0000256" key="1">
    <source>
        <dbReference type="ARBA" id="ARBA00023015"/>
    </source>
</evidence>
<gene>
    <name evidence="7" type="ORF">LTR24_004069</name>
</gene>
<comment type="caution">
    <text evidence="7">The sequence shown here is derived from an EMBL/GenBank/DDBJ whole genome shotgun (WGS) entry which is preliminary data.</text>
</comment>
<dbReference type="SUPFAM" id="SSF57701">
    <property type="entry name" value="Zn2/Cys6 DNA-binding domain"/>
    <property type="match status" value="1"/>
</dbReference>
<keyword evidence="3" id="KW-0804">Transcription</keyword>
<feature type="region of interest" description="Disordered" evidence="5">
    <location>
        <begin position="504"/>
        <end position="570"/>
    </location>
</feature>
<reference evidence="7 8" key="1">
    <citation type="submission" date="2023-08" db="EMBL/GenBank/DDBJ databases">
        <title>Black Yeasts Isolated from many extreme environments.</title>
        <authorList>
            <person name="Coleine C."/>
            <person name="Stajich J.E."/>
            <person name="Selbmann L."/>
        </authorList>
    </citation>
    <scope>NUCLEOTIDE SEQUENCE [LARGE SCALE GENOMIC DNA]</scope>
    <source>
        <strain evidence="7 8">CCFEE 5885</strain>
    </source>
</reference>
<evidence type="ECO:0000256" key="5">
    <source>
        <dbReference type="SAM" id="MobiDB-lite"/>
    </source>
</evidence>
<dbReference type="PROSITE" id="PS50048">
    <property type="entry name" value="ZN2_CY6_FUNGAL_2"/>
    <property type="match status" value="1"/>
</dbReference>
<accession>A0ABR0KD18</accession>
<feature type="compositionally biased region" description="Low complexity" evidence="5">
    <location>
        <begin position="75"/>
        <end position="90"/>
    </location>
</feature>
<evidence type="ECO:0000256" key="2">
    <source>
        <dbReference type="ARBA" id="ARBA00023125"/>
    </source>
</evidence>